<reference evidence="2" key="3">
    <citation type="submission" date="2025-09" db="UniProtKB">
        <authorList>
            <consortium name="Ensembl"/>
        </authorList>
    </citation>
    <scope>IDENTIFICATION</scope>
</reference>
<evidence type="ECO:0000313" key="2">
    <source>
        <dbReference type="Ensembl" id="ENSTRUP00000079329.1"/>
    </source>
</evidence>
<dbReference type="AlphaFoldDB" id="A0A674P078"/>
<dbReference type="Ensembl" id="ENSTRUT00000072330.1">
    <property type="protein sequence ID" value="ENSTRUP00000079329.1"/>
    <property type="gene ID" value="ENSTRUG00000030681.1"/>
</dbReference>
<name>A0A674P078_TAKRU</name>
<reference evidence="2 3" key="1">
    <citation type="journal article" date="2011" name="Genome Biol. Evol.">
        <title>Integration of the genetic map and genome assembly of fugu facilitates insights into distinct features of genome evolution in teleosts and mammals.</title>
        <authorList>
            <person name="Kai W."/>
            <person name="Kikuchi K."/>
            <person name="Tohari S."/>
            <person name="Chew A.K."/>
            <person name="Tay A."/>
            <person name="Fujiwara A."/>
            <person name="Hosoya S."/>
            <person name="Suetake H."/>
            <person name="Naruse K."/>
            <person name="Brenner S."/>
            <person name="Suzuki Y."/>
            <person name="Venkatesh B."/>
        </authorList>
    </citation>
    <scope>NUCLEOTIDE SEQUENCE [LARGE SCALE GENOMIC DNA]</scope>
</reference>
<keyword evidence="3" id="KW-1185">Reference proteome</keyword>
<accession>A0A674P078</accession>
<dbReference type="InParanoid" id="A0A674P078"/>
<protein>
    <submittedName>
        <fullName evidence="2">Uncharacterized protein</fullName>
    </submittedName>
</protein>
<dbReference type="GeneTree" id="ENSGT01000000220832"/>
<dbReference type="Proteomes" id="UP000005226">
    <property type="component" value="Chromosome 19"/>
</dbReference>
<evidence type="ECO:0000313" key="3">
    <source>
        <dbReference type="Proteomes" id="UP000005226"/>
    </source>
</evidence>
<proteinExistence type="predicted"/>
<evidence type="ECO:0000256" key="1">
    <source>
        <dbReference type="SAM" id="MobiDB-lite"/>
    </source>
</evidence>
<reference evidence="2" key="2">
    <citation type="submission" date="2025-08" db="UniProtKB">
        <authorList>
            <consortium name="Ensembl"/>
        </authorList>
    </citation>
    <scope>IDENTIFICATION</scope>
</reference>
<organism evidence="2 3">
    <name type="scientific">Takifugu rubripes</name>
    <name type="common">Japanese pufferfish</name>
    <name type="synonym">Fugu rubripes</name>
    <dbReference type="NCBI Taxonomy" id="31033"/>
    <lineage>
        <taxon>Eukaryota</taxon>
        <taxon>Metazoa</taxon>
        <taxon>Chordata</taxon>
        <taxon>Craniata</taxon>
        <taxon>Vertebrata</taxon>
        <taxon>Euteleostomi</taxon>
        <taxon>Actinopterygii</taxon>
        <taxon>Neopterygii</taxon>
        <taxon>Teleostei</taxon>
        <taxon>Neoteleostei</taxon>
        <taxon>Acanthomorphata</taxon>
        <taxon>Eupercaria</taxon>
        <taxon>Tetraodontiformes</taxon>
        <taxon>Tetradontoidea</taxon>
        <taxon>Tetraodontidae</taxon>
        <taxon>Takifugu</taxon>
    </lineage>
</organism>
<sequence>MFCGGVPLLPPLSHFSSSLPSKQSGSASQCHRSGMQWPFLHWYWSLSHFTSQPFCANTGKCRPAIQRPLSHCQRPGTHRLFLQRNWYGSHVRSSGCHTDTVNTRPPPPSPPPFLPLCHLCFSPHSSFGSSEASPQSSSPSHFQRAGMQRPESLQRNSSTPHVIWAAINATDKAQWWDRSRRFYYLIDFKKGNIMRIIAMRAMWC</sequence>
<feature type="compositionally biased region" description="Low complexity" evidence="1">
    <location>
        <begin position="129"/>
        <end position="140"/>
    </location>
</feature>
<feature type="region of interest" description="Disordered" evidence="1">
    <location>
        <begin position="129"/>
        <end position="156"/>
    </location>
</feature>